<sequence length="180" mass="19861">MTETSFTSTTTKHKNMVQHSSSMHQKLRSFATWMVVIFSMMMDLGLADDPTVYSPSEGLLCISECDTCPSLCVPPPPPPPPPTPPPQSPPPIIIPSPPKNYVTLNQSPPPPPPPQENSYSSKSPPSNEDAKKAPPPPLVDSQSNSYHYYYLYPSEAPLMSFHHAFLRVLLVIILISMFIC</sequence>
<feature type="compositionally biased region" description="Low complexity" evidence="1">
    <location>
        <begin position="1"/>
        <end position="10"/>
    </location>
</feature>
<gene>
    <name evidence="3" type="ORF">QJS10_CPA05g01935</name>
</gene>
<proteinExistence type="predicted"/>
<dbReference type="AlphaFoldDB" id="A0AAV9ET61"/>
<feature type="transmembrane region" description="Helical" evidence="2">
    <location>
        <begin position="30"/>
        <end position="47"/>
    </location>
</feature>
<reference evidence="3" key="2">
    <citation type="submission" date="2023-06" db="EMBL/GenBank/DDBJ databases">
        <authorList>
            <person name="Ma L."/>
            <person name="Liu K.-W."/>
            <person name="Li Z."/>
            <person name="Hsiao Y.-Y."/>
            <person name="Qi Y."/>
            <person name="Fu T."/>
            <person name="Tang G."/>
            <person name="Zhang D."/>
            <person name="Sun W.-H."/>
            <person name="Liu D.-K."/>
            <person name="Li Y."/>
            <person name="Chen G.-Z."/>
            <person name="Liu X.-D."/>
            <person name="Liao X.-Y."/>
            <person name="Jiang Y.-T."/>
            <person name="Yu X."/>
            <person name="Hao Y."/>
            <person name="Huang J."/>
            <person name="Zhao X.-W."/>
            <person name="Ke S."/>
            <person name="Chen Y.-Y."/>
            <person name="Wu W.-L."/>
            <person name="Hsu J.-L."/>
            <person name="Lin Y.-F."/>
            <person name="Huang M.-D."/>
            <person name="Li C.-Y."/>
            <person name="Huang L."/>
            <person name="Wang Z.-W."/>
            <person name="Zhao X."/>
            <person name="Zhong W.-Y."/>
            <person name="Peng D.-H."/>
            <person name="Ahmad S."/>
            <person name="Lan S."/>
            <person name="Zhang J.-S."/>
            <person name="Tsai W.-C."/>
            <person name="Van De Peer Y."/>
            <person name="Liu Z.-J."/>
        </authorList>
    </citation>
    <scope>NUCLEOTIDE SEQUENCE</scope>
    <source>
        <strain evidence="3">CP</strain>
        <tissue evidence="3">Leaves</tissue>
    </source>
</reference>
<comment type="caution">
    <text evidence="3">The sequence shown here is derived from an EMBL/GenBank/DDBJ whole genome shotgun (WGS) entry which is preliminary data.</text>
</comment>
<accession>A0AAV9ET61</accession>
<keyword evidence="4" id="KW-1185">Reference proteome</keyword>
<feature type="transmembrane region" description="Helical" evidence="2">
    <location>
        <begin position="160"/>
        <end position="179"/>
    </location>
</feature>
<keyword evidence="2" id="KW-1133">Transmembrane helix</keyword>
<feature type="compositionally biased region" description="Polar residues" evidence="1">
    <location>
        <begin position="116"/>
        <end position="126"/>
    </location>
</feature>
<keyword evidence="2" id="KW-0472">Membrane</keyword>
<evidence type="ECO:0000313" key="4">
    <source>
        <dbReference type="Proteomes" id="UP001180020"/>
    </source>
</evidence>
<reference evidence="3" key="1">
    <citation type="journal article" date="2023" name="Nat. Commun.">
        <title>Diploid and tetraploid genomes of Acorus and the evolution of monocots.</title>
        <authorList>
            <person name="Ma L."/>
            <person name="Liu K.W."/>
            <person name="Li Z."/>
            <person name="Hsiao Y.Y."/>
            <person name="Qi Y."/>
            <person name="Fu T."/>
            <person name="Tang G.D."/>
            <person name="Zhang D."/>
            <person name="Sun W.H."/>
            <person name="Liu D.K."/>
            <person name="Li Y."/>
            <person name="Chen G.Z."/>
            <person name="Liu X.D."/>
            <person name="Liao X.Y."/>
            <person name="Jiang Y.T."/>
            <person name="Yu X."/>
            <person name="Hao Y."/>
            <person name="Huang J."/>
            <person name="Zhao X.W."/>
            <person name="Ke S."/>
            <person name="Chen Y.Y."/>
            <person name="Wu W.L."/>
            <person name="Hsu J.L."/>
            <person name="Lin Y.F."/>
            <person name="Huang M.D."/>
            <person name="Li C.Y."/>
            <person name="Huang L."/>
            <person name="Wang Z.W."/>
            <person name="Zhao X."/>
            <person name="Zhong W.Y."/>
            <person name="Peng D.H."/>
            <person name="Ahmad S."/>
            <person name="Lan S."/>
            <person name="Zhang J.S."/>
            <person name="Tsai W.C."/>
            <person name="Van de Peer Y."/>
            <person name="Liu Z.J."/>
        </authorList>
    </citation>
    <scope>NUCLEOTIDE SEQUENCE</scope>
    <source>
        <strain evidence="3">CP</strain>
    </source>
</reference>
<protein>
    <submittedName>
        <fullName evidence="3">Uncharacterized protein</fullName>
    </submittedName>
</protein>
<feature type="region of interest" description="Disordered" evidence="1">
    <location>
        <begin position="75"/>
        <end position="138"/>
    </location>
</feature>
<feature type="compositionally biased region" description="Pro residues" evidence="1">
    <location>
        <begin position="75"/>
        <end position="98"/>
    </location>
</feature>
<organism evidence="3 4">
    <name type="scientific">Acorus calamus</name>
    <name type="common">Sweet flag</name>
    <dbReference type="NCBI Taxonomy" id="4465"/>
    <lineage>
        <taxon>Eukaryota</taxon>
        <taxon>Viridiplantae</taxon>
        <taxon>Streptophyta</taxon>
        <taxon>Embryophyta</taxon>
        <taxon>Tracheophyta</taxon>
        <taxon>Spermatophyta</taxon>
        <taxon>Magnoliopsida</taxon>
        <taxon>Liliopsida</taxon>
        <taxon>Acoraceae</taxon>
        <taxon>Acorus</taxon>
    </lineage>
</organism>
<dbReference type="EMBL" id="JAUJYO010000005">
    <property type="protein sequence ID" value="KAK1316835.1"/>
    <property type="molecule type" value="Genomic_DNA"/>
</dbReference>
<dbReference type="Proteomes" id="UP001180020">
    <property type="component" value="Unassembled WGS sequence"/>
</dbReference>
<evidence type="ECO:0000256" key="2">
    <source>
        <dbReference type="SAM" id="Phobius"/>
    </source>
</evidence>
<keyword evidence="2" id="KW-0812">Transmembrane</keyword>
<evidence type="ECO:0000313" key="3">
    <source>
        <dbReference type="EMBL" id="KAK1316835.1"/>
    </source>
</evidence>
<evidence type="ECO:0000256" key="1">
    <source>
        <dbReference type="SAM" id="MobiDB-lite"/>
    </source>
</evidence>
<feature type="region of interest" description="Disordered" evidence="1">
    <location>
        <begin position="1"/>
        <end position="22"/>
    </location>
</feature>
<name>A0AAV9ET61_ACOCL</name>